<proteinExistence type="predicted"/>
<sequence>MLFLLCSLLGYLWSKVSGYYIKVKNLFIIILFKEKKKGTKRKIWMRIHFGCGLEQYSDSDETLIMF</sequence>
<evidence type="ECO:0000256" key="1">
    <source>
        <dbReference type="SAM" id="SignalP"/>
    </source>
</evidence>
<gene>
    <name evidence="2" type="ORF">VNO77_25451</name>
</gene>
<comment type="caution">
    <text evidence="2">The sequence shown here is derived from an EMBL/GenBank/DDBJ whole genome shotgun (WGS) entry which is preliminary data.</text>
</comment>
<feature type="signal peptide" evidence="1">
    <location>
        <begin position="1"/>
        <end position="18"/>
    </location>
</feature>
<evidence type="ECO:0000313" key="3">
    <source>
        <dbReference type="Proteomes" id="UP001367508"/>
    </source>
</evidence>
<keyword evidence="1" id="KW-0732">Signal</keyword>
<protein>
    <submittedName>
        <fullName evidence="2">Uncharacterized protein</fullName>
    </submittedName>
</protein>
<dbReference type="Proteomes" id="UP001367508">
    <property type="component" value="Unassembled WGS sequence"/>
</dbReference>
<keyword evidence="3" id="KW-1185">Reference proteome</keyword>
<name>A0AAN9QDJ5_CANGL</name>
<reference evidence="2 3" key="1">
    <citation type="submission" date="2024-01" db="EMBL/GenBank/DDBJ databases">
        <title>The genomes of 5 underutilized Papilionoideae crops provide insights into root nodulation and disease resistanc.</title>
        <authorList>
            <person name="Jiang F."/>
        </authorList>
    </citation>
    <scope>NUCLEOTIDE SEQUENCE [LARGE SCALE GENOMIC DNA]</scope>
    <source>
        <strain evidence="2">LVBAO_FW01</strain>
        <tissue evidence="2">Leaves</tissue>
    </source>
</reference>
<feature type="chain" id="PRO_5042914753" evidence="1">
    <location>
        <begin position="19"/>
        <end position="66"/>
    </location>
</feature>
<evidence type="ECO:0000313" key="2">
    <source>
        <dbReference type="EMBL" id="KAK7331232.1"/>
    </source>
</evidence>
<accession>A0AAN9QDJ5</accession>
<organism evidence="2 3">
    <name type="scientific">Canavalia gladiata</name>
    <name type="common">Sword bean</name>
    <name type="synonym">Dolichos gladiatus</name>
    <dbReference type="NCBI Taxonomy" id="3824"/>
    <lineage>
        <taxon>Eukaryota</taxon>
        <taxon>Viridiplantae</taxon>
        <taxon>Streptophyta</taxon>
        <taxon>Embryophyta</taxon>
        <taxon>Tracheophyta</taxon>
        <taxon>Spermatophyta</taxon>
        <taxon>Magnoliopsida</taxon>
        <taxon>eudicotyledons</taxon>
        <taxon>Gunneridae</taxon>
        <taxon>Pentapetalae</taxon>
        <taxon>rosids</taxon>
        <taxon>fabids</taxon>
        <taxon>Fabales</taxon>
        <taxon>Fabaceae</taxon>
        <taxon>Papilionoideae</taxon>
        <taxon>50 kb inversion clade</taxon>
        <taxon>NPAAA clade</taxon>
        <taxon>indigoferoid/millettioid clade</taxon>
        <taxon>Phaseoleae</taxon>
        <taxon>Canavalia</taxon>
    </lineage>
</organism>
<dbReference type="EMBL" id="JAYMYQ010000005">
    <property type="protein sequence ID" value="KAK7331232.1"/>
    <property type="molecule type" value="Genomic_DNA"/>
</dbReference>
<dbReference type="AlphaFoldDB" id="A0AAN9QDJ5"/>